<keyword evidence="5" id="KW-1185">Reference proteome</keyword>
<dbReference type="Gene3D" id="3.40.50.2300">
    <property type="match status" value="1"/>
</dbReference>
<dbReference type="SMART" id="SM00448">
    <property type="entry name" value="REC"/>
    <property type="match status" value="1"/>
</dbReference>
<feature type="modified residue" description="4-aspartylphosphate" evidence="2">
    <location>
        <position position="65"/>
    </location>
</feature>
<keyword evidence="1 2" id="KW-0597">Phosphoprotein</keyword>
<dbReference type="InterPro" id="IPR050595">
    <property type="entry name" value="Bact_response_regulator"/>
</dbReference>
<dbReference type="PROSITE" id="PS50110">
    <property type="entry name" value="RESPONSE_REGULATORY"/>
    <property type="match status" value="1"/>
</dbReference>
<dbReference type="Pfam" id="PF00072">
    <property type="entry name" value="Response_reg"/>
    <property type="match status" value="1"/>
</dbReference>
<accession>A0ABV7L7H5</accession>
<reference evidence="5" key="1">
    <citation type="journal article" date="2019" name="Int. J. Syst. Evol. Microbiol.">
        <title>The Global Catalogue of Microorganisms (GCM) 10K type strain sequencing project: providing services to taxonomists for standard genome sequencing and annotation.</title>
        <authorList>
            <consortium name="The Broad Institute Genomics Platform"/>
            <consortium name="The Broad Institute Genome Sequencing Center for Infectious Disease"/>
            <person name="Wu L."/>
            <person name="Ma J."/>
        </authorList>
    </citation>
    <scope>NUCLEOTIDE SEQUENCE [LARGE SCALE GENOMIC DNA]</scope>
    <source>
        <strain evidence="5">KCTC 42964</strain>
    </source>
</reference>
<gene>
    <name evidence="4" type="ORF">ACFOGJ_25135</name>
</gene>
<comment type="caution">
    <text evidence="4">The sequence shown here is derived from an EMBL/GenBank/DDBJ whole genome shotgun (WGS) entry which is preliminary data.</text>
</comment>
<organism evidence="4 5">
    <name type="scientific">Marinibaculum pumilum</name>
    <dbReference type="NCBI Taxonomy" id="1766165"/>
    <lineage>
        <taxon>Bacteria</taxon>
        <taxon>Pseudomonadati</taxon>
        <taxon>Pseudomonadota</taxon>
        <taxon>Alphaproteobacteria</taxon>
        <taxon>Rhodospirillales</taxon>
        <taxon>Rhodospirillaceae</taxon>
        <taxon>Marinibaculum</taxon>
    </lineage>
</organism>
<dbReference type="InterPro" id="IPR001789">
    <property type="entry name" value="Sig_transdc_resp-reg_receiver"/>
</dbReference>
<sequence>MTDPVGLAAREGSGGVLVVEDEGLVAMFIEDILEDLGLPCCGTAATAAEALDLAERHRPSAALVDIGLRGNRDGIALAEELTGRLGITVVFLTGATDDATLERARATGAHGFLGKPCTEPEIAEIVRSALDAATAGDRPGTA</sequence>
<dbReference type="EMBL" id="JBHRTR010000048">
    <property type="protein sequence ID" value="MFC3230557.1"/>
    <property type="molecule type" value="Genomic_DNA"/>
</dbReference>
<dbReference type="CDD" id="cd17534">
    <property type="entry name" value="REC_DC-like"/>
    <property type="match status" value="1"/>
</dbReference>
<feature type="domain" description="Response regulatory" evidence="3">
    <location>
        <begin position="15"/>
        <end position="130"/>
    </location>
</feature>
<evidence type="ECO:0000313" key="5">
    <source>
        <dbReference type="Proteomes" id="UP001595528"/>
    </source>
</evidence>
<dbReference type="PANTHER" id="PTHR44591">
    <property type="entry name" value="STRESS RESPONSE REGULATOR PROTEIN 1"/>
    <property type="match status" value="1"/>
</dbReference>
<dbReference type="RefSeq" id="WP_379905832.1">
    <property type="nucleotide sequence ID" value="NZ_JBHRTR010000048.1"/>
</dbReference>
<evidence type="ECO:0000256" key="1">
    <source>
        <dbReference type="ARBA" id="ARBA00022553"/>
    </source>
</evidence>
<proteinExistence type="predicted"/>
<evidence type="ECO:0000313" key="4">
    <source>
        <dbReference type="EMBL" id="MFC3230557.1"/>
    </source>
</evidence>
<dbReference type="PANTHER" id="PTHR44591:SF3">
    <property type="entry name" value="RESPONSE REGULATORY DOMAIN-CONTAINING PROTEIN"/>
    <property type="match status" value="1"/>
</dbReference>
<protein>
    <submittedName>
        <fullName evidence="4">Response regulator</fullName>
    </submittedName>
</protein>
<evidence type="ECO:0000256" key="2">
    <source>
        <dbReference type="PROSITE-ProRule" id="PRU00169"/>
    </source>
</evidence>
<dbReference type="InterPro" id="IPR011006">
    <property type="entry name" value="CheY-like_superfamily"/>
</dbReference>
<name>A0ABV7L7H5_9PROT</name>
<evidence type="ECO:0000259" key="3">
    <source>
        <dbReference type="PROSITE" id="PS50110"/>
    </source>
</evidence>
<dbReference type="Proteomes" id="UP001595528">
    <property type="component" value="Unassembled WGS sequence"/>
</dbReference>
<dbReference type="SUPFAM" id="SSF52172">
    <property type="entry name" value="CheY-like"/>
    <property type="match status" value="1"/>
</dbReference>